<evidence type="ECO:0000313" key="8">
    <source>
        <dbReference type="EMBL" id="VFK06958.1"/>
    </source>
</evidence>
<keyword evidence="2 5" id="KW-0689">Ribosomal protein</keyword>
<dbReference type="Pfam" id="PF00831">
    <property type="entry name" value="Ribosomal_L29"/>
    <property type="match status" value="1"/>
</dbReference>
<dbReference type="CDD" id="cd00427">
    <property type="entry name" value="Ribosomal_L29_HIP"/>
    <property type="match status" value="1"/>
</dbReference>
<evidence type="ECO:0000256" key="4">
    <source>
        <dbReference type="ARBA" id="ARBA00035204"/>
    </source>
</evidence>
<gene>
    <name evidence="5" type="primary">rpmC</name>
    <name evidence="6" type="ORF">BECKFM1743A_GA0114220_1001120</name>
    <name evidence="8" type="ORF">BECKFM1743B_GA0114221_1002813</name>
    <name evidence="7" type="ORF">BECKFM1743C_GA0114222_1002720</name>
</gene>
<keyword evidence="3 5" id="KW-0687">Ribonucleoprotein</keyword>
<dbReference type="GO" id="GO:0006412">
    <property type="term" value="P:translation"/>
    <property type="evidence" value="ECO:0007669"/>
    <property type="project" value="UniProtKB-UniRule"/>
</dbReference>
<dbReference type="PANTHER" id="PTHR10916">
    <property type="entry name" value="60S RIBOSOMAL PROTEIN L35/50S RIBOSOMAL PROTEIN L29"/>
    <property type="match status" value="1"/>
</dbReference>
<dbReference type="EMBL" id="CAADFA010000027">
    <property type="protein sequence ID" value="VFJ45612.1"/>
    <property type="molecule type" value="Genomic_DNA"/>
</dbReference>
<comment type="similarity">
    <text evidence="1 5">Belongs to the universal ribosomal protein uL29 family.</text>
</comment>
<dbReference type="AlphaFoldDB" id="A0A450RX08"/>
<dbReference type="SUPFAM" id="SSF46561">
    <property type="entry name" value="Ribosomal protein L29 (L29p)"/>
    <property type="match status" value="1"/>
</dbReference>
<evidence type="ECO:0000256" key="2">
    <source>
        <dbReference type="ARBA" id="ARBA00022980"/>
    </source>
</evidence>
<organism evidence="6">
    <name type="scientific">Candidatus Kentrum sp. FM</name>
    <dbReference type="NCBI Taxonomy" id="2126340"/>
    <lineage>
        <taxon>Bacteria</taxon>
        <taxon>Pseudomonadati</taxon>
        <taxon>Pseudomonadota</taxon>
        <taxon>Gammaproteobacteria</taxon>
        <taxon>Candidatus Kentrum</taxon>
    </lineage>
</organism>
<sequence>MKLADLREKSDKELNKELLELGREAFNLRMQMGSSQPVKYSRFKAIRHDVARIKTILNERQRANTV</sequence>
<dbReference type="InterPro" id="IPR036049">
    <property type="entry name" value="Ribosomal_uL29_sf"/>
</dbReference>
<evidence type="ECO:0000256" key="1">
    <source>
        <dbReference type="ARBA" id="ARBA00009254"/>
    </source>
</evidence>
<evidence type="ECO:0000256" key="5">
    <source>
        <dbReference type="HAMAP-Rule" id="MF_00374"/>
    </source>
</evidence>
<name>A0A450RX08_9GAMM</name>
<dbReference type="Gene3D" id="1.10.287.310">
    <property type="match status" value="1"/>
</dbReference>
<dbReference type="GO" id="GO:0022625">
    <property type="term" value="C:cytosolic large ribosomal subunit"/>
    <property type="evidence" value="ECO:0007669"/>
    <property type="project" value="TreeGrafter"/>
</dbReference>
<dbReference type="PANTHER" id="PTHR10916:SF0">
    <property type="entry name" value="LARGE RIBOSOMAL SUBUNIT PROTEIN UL29C"/>
    <property type="match status" value="1"/>
</dbReference>
<proteinExistence type="inferred from homology"/>
<accession>A0A450RX08</accession>
<protein>
    <recommendedName>
        <fullName evidence="4 5">Large ribosomal subunit protein uL29</fullName>
    </recommendedName>
</protein>
<dbReference type="InterPro" id="IPR001854">
    <property type="entry name" value="Ribosomal_uL29"/>
</dbReference>
<dbReference type="NCBIfam" id="TIGR00012">
    <property type="entry name" value="L29"/>
    <property type="match status" value="1"/>
</dbReference>
<dbReference type="InterPro" id="IPR050063">
    <property type="entry name" value="Ribosomal_protein_uL29"/>
</dbReference>
<dbReference type="HAMAP" id="MF_00374">
    <property type="entry name" value="Ribosomal_uL29"/>
    <property type="match status" value="1"/>
</dbReference>
<reference evidence="6" key="1">
    <citation type="submission" date="2019-02" db="EMBL/GenBank/DDBJ databases">
        <authorList>
            <person name="Gruber-Vodicka R. H."/>
            <person name="Seah K. B. B."/>
        </authorList>
    </citation>
    <scope>NUCLEOTIDE SEQUENCE</scope>
    <source>
        <strain evidence="6">BECK_BZ163</strain>
        <strain evidence="8">BECK_BZ164</strain>
        <strain evidence="7">BECK_BZ165</strain>
    </source>
</reference>
<evidence type="ECO:0000313" key="7">
    <source>
        <dbReference type="EMBL" id="VFJ45612.1"/>
    </source>
</evidence>
<dbReference type="EMBL" id="CAADFL010000028">
    <property type="protein sequence ID" value="VFK06958.1"/>
    <property type="molecule type" value="Genomic_DNA"/>
</dbReference>
<dbReference type="EMBL" id="CAADEZ010000011">
    <property type="protein sequence ID" value="VFJ43691.1"/>
    <property type="molecule type" value="Genomic_DNA"/>
</dbReference>
<evidence type="ECO:0000313" key="6">
    <source>
        <dbReference type="EMBL" id="VFJ43691.1"/>
    </source>
</evidence>
<evidence type="ECO:0000256" key="3">
    <source>
        <dbReference type="ARBA" id="ARBA00023274"/>
    </source>
</evidence>
<dbReference type="FunFam" id="1.10.287.310:FF:000001">
    <property type="entry name" value="50S ribosomal protein L29"/>
    <property type="match status" value="1"/>
</dbReference>
<dbReference type="GO" id="GO:0003735">
    <property type="term" value="F:structural constituent of ribosome"/>
    <property type="evidence" value="ECO:0007669"/>
    <property type="project" value="InterPro"/>
</dbReference>